<dbReference type="InterPro" id="IPR034113">
    <property type="entry name" value="SCP_GAPR1-like"/>
</dbReference>
<dbReference type="InterPro" id="IPR014044">
    <property type="entry name" value="CAP_dom"/>
</dbReference>
<evidence type="ECO:0000259" key="1">
    <source>
        <dbReference type="SMART" id="SM00198"/>
    </source>
</evidence>
<dbReference type="InterPro" id="IPR018244">
    <property type="entry name" value="Allrgn_V5/Tpx1_CS"/>
</dbReference>
<dbReference type="CDD" id="cd05382">
    <property type="entry name" value="CAP_GAPR1-like"/>
    <property type="match status" value="1"/>
</dbReference>
<evidence type="ECO:0000313" key="2">
    <source>
        <dbReference type="EMBL" id="CAH3178265.1"/>
    </source>
</evidence>
<dbReference type="SMART" id="SM00198">
    <property type="entry name" value="SCP"/>
    <property type="match status" value="1"/>
</dbReference>
<evidence type="ECO:0000313" key="3">
    <source>
        <dbReference type="Proteomes" id="UP001159405"/>
    </source>
</evidence>
<name>A0ABN8RFS4_9CNID</name>
<dbReference type="Pfam" id="PF00188">
    <property type="entry name" value="CAP"/>
    <property type="match status" value="1"/>
</dbReference>
<dbReference type="PRINTS" id="PR00837">
    <property type="entry name" value="V5TPXLIKE"/>
</dbReference>
<protein>
    <recommendedName>
        <fullName evidence="1">SCP domain-containing protein</fullName>
    </recommendedName>
</protein>
<feature type="domain" description="SCP" evidence="1">
    <location>
        <begin position="130"/>
        <end position="264"/>
    </location>
</feature>
<comment type="caution">
    <text evidence="2">The sequence shown here is derived from an EMBL/GenBank/DDBJ whole genome shotgun (WGS) entry which is preliminary data.</text>
</comment>
<dbReference type="PROSITE" id="PS01009">
    <property type="entry name" value="CRISP_1"/>
    <property type="match status" value="1"/>
</dbReference>
<accession>A0ABN8RFS4</accession>
<organism evidence="2 3">
    <name type="scientific">Porites lobata</name>
    <dbReference type="NCBI Taxonomy" id="104759"/>
    <lineage>
        <taxon>Eukaryota</taxon>
        <taxon>Metazoa</taxon>
        <taxon>Cnidaria</taxon>
        <taxon>Anthozoa</taxon>
        <taxon>Hexacorallia</taxon>
        <taxon>Scleractinia</taxon>
        <taxon>Fungiina</taxon>
        <taxon>Poritidae</taxon>
        <taxon>Porites</taxon>
    </lineage>
</organism>
<dbReference type="PANTHER" id="PTHR10334">
    <property type="entry name" value="CYSTEINE-RICH SECRETORY PROTEIN-RELATED"/>
    <property type="match status" value="1"/>
</dbReference>
<feature type="non-terminal residue" evidence="2">
    <location>
        <position position="1"/>
    </location>
</feature>
<dbReference type="Gene3D" id="3.40.33.10">
    <property type="entry name" value="CAP"/>
    <property type="match status" value="1"/>
</dbReference>
<sequence length="275" mass="30842">ERCTWHQEVVEKAINVLKKTAGEDFRIVISLGVRERVQEENPYVAAKRGQEVTMNLIVRKRKRVADMDLSSVLLSHRNVESAKRNKYVAARKGMVEAVAVAELVISLENVERLRRTSIKAYCNVDDTGSSPEKVGLTSHNNYRQTHKAPPMQLDSGLNSDAMRYAKKLAQKGSLEHDKTTDEGENLGYQCRPGSDAELVEAVVDSWYDEVRKYNFNKPGFSSATGHFTQVVWKASTKLGIGFERGRNDCLFVVGRYKPAGNFGSRDDYAENVLPG</sequence>
<dbReference type="InterPro" id="IPR035940">
    <property type="entry name" value="CAP_sf"/>
</dbReference>
<dbReference type="Proteomes" id="UP001159405">
    <property type="component" value="Unassembled WGS sequence"/>
</dbReference>
<gene>
    <name evidence="2" type="ORF">PLOB_00020239</name>
</gene>
<proteinExistence type="predicted"/>
<dbReference type="SUPFAM" id="SSF55797">
    <property type="entry name" value="PR-1-like"/>
    <property type="match status" value="1"/>
</dbReference>
<keyword evidence="3" id="KW-1185">Reference proteome</keyword>
<reference evidence="2 3" key="1">
    <citation type="submission" date="2022-05" db="EMBL/GenBank/DDBJ databases">
        <authorList>
            <consortium name="Genoscope - CEA"/>
            <person name="William W."/>
        </authorList>
    </citation>
    <scope>NUCLEOTIDE SEQUENCE [LARGE SCALE GENOMIC DNA]</scope>
</reference>
<dbReference type="InterPro" id="IPR001283">
    <property type="entry name" value="CRISP-related"/>
</dbReference>
<dbReference type="EMBL" id="CALNXK010000237">
    <property type="protein sequence ID" value="CAH3178265.1"/>
    <property type="molecule type" value="Genomic_DNA"/>
</dbReference>